<dbReference type="KEGG" id="fcy:FRACYDRAFT_238110"/>
<evidence type="ECO:0000313" key="12">
    <source>
        <dbReference type="EMBL" id="OEU17683.1"/>
    </source>
</evidence>
<dbReference type="GO" id="GO:0006508">
    <property type="term" value="P:proteolysis"/>
    <property type="evidence" value="ECO:0007669"/>
    <property type="project" value="UniProtKB-KW"/>
</dbReference>
<proteinExistence type="predicted"/>
<evidence type="ECO:0000256" key="3">
    <source>
        <dbReference type="ARBA" id="ARBA00022723"/>
    </source>
</evidence>
<protein>
    <recommendedName>
        <fullName evidence="9">subtilisin</fullName>
        <ecNumber evidence="9">3.4.21.62</ecNumber>
    </recommendedName>
</protein>
<dbReference type="GO" id="GO:0008240">
    <property type="term" value="F:tripeptidyl-peptidase activity"/>
    <property type="evidence" value="ECO:0007669"/>
    <property type="project" value="TreeGrafter"/>
</dbReference>
<keyword evidence="13" id="KW-1185">Reference proteome</keyword>
<dbReference type="EMBL" id="KV784357">
    <property type="protein sequence ID" value="OEU17683.1"/>
    <property type="molecule type" value="Genomic_DNA"/>
</dbReference>
<evidence type="ECO:0000256" key="4">
    <source>
        <dbReference type="ARBA" id="ARBA00022801"/>
    </source>
</evidence>
<keyword evidence="7" id="KW-0865">Zymogen</keyword>
<comment type="catalytic activity">
    <reaction evidence="8">
        <text>Hydrolysis of proteins with broad specificity for peptide bonds, and a preference for a large uncharged residue in P1. Hydrolyzes peptide amides.</text>
        <dbReference type="EC" id="3.4.21.62"/>
    </reaction>
</comment>
<organism evidence="12 13">
    <name type="scientific">Fragilariopsis cylindrus CCMP1102</name>
    <dbReference type="NCBI Taxonomy" id="635003"/>
    <lineage>
        <taxon>Eukaryota</taxon>
        <taxon>Sar</taxon>
        <taxon>Stramenopiles</taxon>
        <taxon>Ochrophyta</taxon>
        <taxon>Bacillariophyta</taxon>
        <taxon>Bacillariophyceae</taxon>
        <taxon>Bacillariophycidae</taxon>
        <taxon>Bacillariales</taxon>
        <taxon>Bacillariaceae</taxon>
        <taxon>Fragilariopsis</taxon>
    </lineage>
</organism>
<dbReference type="CDD" id="cd04056">
    <property type="entry name" value="Peptidases_S53"/>
    <property type="match status" value="1"/>
</dbReference>
<dbReference type="GO" id="GO:0046872">
    <property type="term" value="F:metal ion binding"/>
    <property type="evidence" value="ECO:0007669"/>
    <property type="project" value="UniProtKB-KW"/>
</dbReference>
<dbReference type="PANTHER" id="PTHR14218">
    <property type="entry name" value="PROTEASE S8 TRIPEPTIDYL PEPTIDASE I CLN2"/>
    <property type="match status" value="1"/>
</dbReference>
<evidence type="ECO:0000256" key="6">
    <source>
        <dbReference type="ARBA" id="ARBA00022837"/>
    </source>
</evidence>
<reference evidence="12 13" key="1">
    <citation type="submission" date="2016-09" db="EMBL/GenBank/DDBJ databases">
        <title>Extensive genetic diversity and differential bi-allelic expression allows diatom success in the polar Southern Ocean.</title>
        <authorList>
            <consortium name="DOE Joint Genome Institute"/>
            <person name="Mock T."/>
            <person name="Otillar R.P."/>
            <person name="Strauss J."/>
            <person name="Dupont C."/>
            <person name="Frickenhaus S."/>
            <person name="Maumus F."/>
            <person name="Mcmullan M."/>
            <person name="Sanges R."/>
            <person name="Schmutz J."/>
            <person name="Toseland A."/>
            <person name="Valas R."/>
            <person name="Veluchamy A."/>
            <person name="Ward B.J."/>
            <person name="Allen A."/>
            <person name="Barry K."/>
            <person name="Falciatore A."/>
            <person name="Ferrante M."/>
            <person name="Fortunato A.E."/>
            <person name="Gloeckner G."/>
            <person name="Gruber A."/>
            <person name="Hipkin R."/>
            <person name="Janech M."/>
            <person name="Kroth P."/>
            <person name="Leese F."/>
            <person name="Lindquist E."/>
            <person name="Lyon B.R."/>
            <person name="Martin J."/>
            <person name="Mayer C."/>
            <person name="Parker M."/>
            <person name="Quesneville H."/>
            <person name="Raymond J."/>
            <person name="Uhlig C."/>
            <person name="Valentin K.U."/>
            <person name="Worden A.Z."/>
            <person name="Armbrust E.V."/>
            <person name="Bowler C."/>
            <person name="Green B."/>
            <person name="Moulton V."/>
            <person name="Van Oosterhout C."/>
            <person name="Grigoriev I."/>
        </authorList>
    </citation>
    <scope>NUCLEOTIDE SEQUENCE [LARGE SCALE GENOMIC DNA]</scope>
    <source>
        <strain evidence="12 13">CCMP1102</strain>
    </source>
</reference>
<dbReference type="AlphaFoldDB" id="A0A1E7FIS3"/>
<comment type="caution">
    <text evidence="10">Lacks conserved residue(s) required for the propagation of feature annotation.</text>
</comment>
<evidence type="ECO:0000256" key="7">
    <source>
        <dbReference type="ARBA" id="ARBA00023145"/>
    </source>
</evidence>
<keyword evidence="3" id="KW-0479">Metal-binding</keyword>
<dbReference type="Proteomes" id="UP000095751">
    <property type="component" value="Unassembled WGS sequence"/>
</dbReference>
<evidence type="ECO:0000256" key="9">
    <source>
        <dbReference type="ARBA" id="ARBA00023619"/>
    </source>
</evidence>
<dbReference type="PANTHER" id="PTHR14218:SF15">
    <property type="entry name" value="TRIPEPTIDYL-PEPTIDASE 1"/>
    <property type="match status" value="1"/>
</dbReference>
<dbReference type="GO" id="GO:0004252">
    <property type="term" value="F:serine-type endopeptidase activity"/>
    <property type="evidence" value="ECO:0007669"/>
    <property type="project" value="UniProtKB-UniRule"/>
</dbReference>
<evidence type="ECO:0000259" key="11">
    <source>
        <dbReference type="PROSITE" id="PS51695"/>
    </source>
</evidence>
<gene>
    <name evidence="12" type="ORF">FRACYDRAFT_238110</name>
</gene>
<feature type="active site" description="Charge relay system" evidence="10">
    <location>
        <position position="487"/>
    </location>
</feature>
<accession>A0A1E7FIS3</accession>
<feature type="active site" description="Charge relay system" evidence="10">
    <location>
        <position position="239"/>
    </location>
</feature>
<feature type="domain" description="Peptidase S53" evidence="11">
    <location>
        <begin position="163"/>
        <end position="575"/>
    </location>
</feature>
<dbReference type="InterPro" id="IPR036852">
    <property type="entry name" value="Peptidase_S8/S53_dom_sf"/>
</dbReference>
<evidence type="ECO:0000256" key="1">
    <source>
        <dbReference type="ARBA" id="ARBA00001913"/>
    </source>
</evidence>
<dbReference type="InParanoid" id="A0A1E7FIS3"/>
<dbReference type="SUPFAM" id="SSF54897">
    <property type="entry name" value="Protease propeptides/inhibitors"/>
    <property type="match status" value="1"/>
</dbReference>
<evidence type="ECO:0000313" key="13">
    <source>
        <dbReference type="Proteomes" id="UP000095751"/>
    </source>
</evidence>
<dbReference type="PROSITE" id="PS51695">
    <property type="entry name" value="SEDOLISIN"/>
    <property type="match status" value="1"/>
</dbReference>
<dbReference type="Pfam" id="PF09286">
    <property type="entry name" value="Pro-kuma_activ"/>
    <property type="match status" value="1"/>
</dbReference>
<keyword evidence="2 10" id="KW-0645">Protease</keyword>
<dbReference type="InterPro" id="IPR030400">
    <property type="entry name" value="Sedolisin_dom"/>
</dbReference>
<sequence length="587" mass="64708">MNRFKTPNMSLFMYCIIFTFSALLLAQHKVTSFELVLGLPHENEALLERRFWQIADPKDELYLQHLSLNEVRDIISPPKATHDAVITWLKGLGATFTTIGPLGDIVTAMFDERITFSNNNATIPTCPSSLNIDFLLRRDEKLLKSTVNIDHQYRHQKNLTALLNGPYCPSAQKSTYGIPADLIATNDTTLQMVWGPGTFGFDSSQLEHLKTSDVPLLNLSRVVYDTTYHGEQGGDNFNEGNLDTMMISSFGLNVRTLVSNTNTSASTEEGKGFGQALLDFVTQLSTRDELPQVLSMSLGSLGAFSCNLLCEEAAKQGITNTDCNDFLQQQRQVCMYLSEKQVDRISAGFKILGARGVSVFASSGDGGSHFSFQPFKGNTNIAIVLNEVSCRLNMPVFPTASPYVISVGGTDWDKNLDQRNPKKPEAWSGSGGGFSWQFARPYHQQRTVSDYLNAHKGQNGFPIPNTAFDSLGRAYPDISAVANWGTSQSCPTTAGIWSLIMDHRLNAGLPPLGFLAPRLWQVNEQFPGEAYESVKTGNTKTSCDTGFPSTEDGWDPVTGWGRPIWAGMAKHFGSDDALLFDEVVKIR</sequence>
<dbReference type="OrthoDB" id="409122at2759"/>
<name>A0A1E7FIS3_9STRA</name>
<dbReference type="Gene3D" id="3.40.50.200">
    <property type="entry name" value="Peptidase S8/S53 domain"/>
    <property type="match status" value="1"/>
</dbReference>
<evidence type="ECO:0000256" key="5">
    <source>
        <dbReference type="ARBA" id="ARBA00022825"/>
    </source>
</evidence>
<keyword evidence="6" id="KW-0106">Calcium</keyword>
<evidence type="ECO:0000256" key="8">
    <source>
        <dbReference type="ARBA" id="ARBA00023529"/>
    </source>
</evidence>
<evidence type="ECO:0000256" key="2">
    <source>
        <dbReference type="ARBA" id="ARBA00022670"/>
    </source>
</evidence>
<keyword evidence="4 10" id="KW-0378">Hydrolase</keyword>
<dbReference type="SUPFAM" id="SSF52743">
    <property type="entry name" value="Subtilisin-like"/>
    <property type="match status" value="1"/>
</dbReference>
<comment type="cofactor">
    <cofactor evidence="1">
        <name>Ca(2+)</name>
        <dbReference type="ChEBI" id="CHEBI:29108"/>
    </cofactor>
</comment>
<dbReference type="EC" id="3.4.21.62" evidence="9"/>
<feature type="active site" description="Charge relay system" evidence="10">
    <location>
        <position position="243"/>
    </location>
</feature>
<keyword evidence="5 10" id="KW-0720">Serine protease</keyword>
<dbReference type="InterPro" id="IPR050819">
    <property type="entry name" value="Tripeptidyl-peptidase_I"/>
</dbReference>
<dbReference type="InterPro" id="IPR015366">
    <property type="entry name" value="S53_propep"/>
</dbReference>
<evidence type="ECO:0000256" key="10">
    <source>
        <dbReference type="PROSITE-ProRule" id="PRU01032"/>
    </source>
</evidence>